<accession>A0A8D8SFG9</accession>
<name>A0A8D8SFG9_9HEMI</name>
<proteinExistence type="predicted"/>
<dbReference type="Pfam" id="PF12796">
    <property type="entry name" value="Ank_2"/>
    <property type="match status" value="1"/>
</dbReference>
<sequence length="634" mass="71179">MAFSKDVAFLKTVFQVCTEGDVESVRKCLESFKASKLPTDLVGSSPIHYAAKRNKLDVAKLLLESKKCSLENKMQKTPLHLAAKEGHVTMCELLIQHKVDVNHRDIMGMTALHWAVTYEHYPVVSLLLDNGGDPNISDWFGRSPLLIADVNVSVLSQLNQRNETKTQQQQPAAQKRKSEPETSKDFSKKRRRMSQDNLRRLHFLKQHGISHLPEDNTTTVATALKNGQTAVLTEAGQQLLKLFKSYDAQPDRDLQRLSKMMWMSQNNNPNETESTEPKFDENQDAKFDDDQRVDAKFDDNQRIDAKFDDNQGVDPKLADNRQMQDVVANGKNLHPRRPNQCNINQTGQKNTSNSSQESHLGTPSQYCSSQGSSQTPYCSQSIGQSPYSNQTNFDNLFPNTSHVEVPDSDDNMNTNESLAEILDPLLLEELFTPRKVSDQQYSENLEHVNSIPSQQSTLFSSTNSRLKPTTSSSHDRNYSPSQQTDFIPMETGFTLEDNLKSLLGVESMNNSSLPSSERMEVGNIADDNLQLDSSLPSSDRMEVGNVAENSLFDSAFDLDNFSPMEVTDVCETSIQSSGDDLGFSLPLESHSSDLLNPSNTLTHSKTLTHNNTTHRDTLIYLLRVMLFIRHVLSI</sequence>
<dbReference type="PRINTS" id="PR01415">
    <property type="entry name" value="ANKYRIN"/>
</dbReference>
<evidence type="ECO:0000256" key="4">
    <source>
        <dbReference type="SAM" id="MobiDB-lite"/>
    </source>
</evidence>
<dbReference type="InterPro" id="IPR036770">
    <property type="entry name" value="Ankyrin_rpt-contain_sf"/>
</dbReference>
<feature type="compositionally biased region" description="Basic and acidic residues" evidence="4">
    <location>
        <begin position="275"/>
        <end position="309"/>
    </location>
</feature>
<feature type="repeat" description="ANK" evidence="3">
    <location>
        <begin position="42"/>
        <end position="64"/>
    </location>
</feature>
<feature type="compositionally biased region" description="Polar residues" evidence="4">
    <location>
        <begin position="339"/>
        <end position="402"/>
    </location>
</feature>
<feature type="compositionally biased region" description="Polar residues" evidence="4">
    <location>
        <begin position="450"/>
        <end position="484"/>
    </location>
</feature>
<dbReference type="PROSITE" id="PS50297">
    <property type="entry name" value="ANK_REP_REGION"/>
    <property type="match status" value="3"/>
</dbReference>
<evidence type="ECO:0000256" key="2">
    <source>
        <dbReference type="ARBA" id="ARBA00023043"/>
    </source>
</evidence>
<feature type="compositionally biased region" description="Basic and acidic residues" evidence="4">
    <location>
        <begin position="176"/>
        <end position="186"/>
    </location>
</feature>
<keyword evidence="2 3" id="KW-0040">ANK repeat</keyword>
<dbReference type="InterPro" id="IPR002110">
    <property type="entry name" value="Ankyrin_rpt"/>
</dbReference>
<dbReference type="AlphaFoldDB" id="A0A8D8SFG9"/>
<feature type="region of interest" description="Disordered" evidence="4">
    <location>
        <begin position="265"/>
        <end position="408"/>
    </location>
</feature>
<reference evidence="5" key="1">
    <citation type="submission" date="2021-05" db="EMBL/GenBank/DDBJ databases">
        <authorList>
            <person name="Alioto T."/>
            <person name="Alioto T."/>
            <person name="Gomez Garrido J."/>
        </authorList>
    </citation>
    <scope>NUCLEOTIDE SEQUENCE</scope>
</reference>
<protein>
    <submittedName>
        <fullName evidence="5">GA-binding protein subunit beta-2</fullName>
    </submittedName>
</protein>
<evidence type="ECO:0000256" key="1">
    <source>
        <dbReference type="ARBA" id="ARBA00022737"/>
    </source>
</evidence>
<dbReference type="SUPFAM" id="SSF48403">
    <property type="entry name" value="Ankyrin repeat"/>
    <property type="match status" value="1"/>
</dbReference>
<keyword evidence="1" id="KW-0677">Repeat</keyword>
<dbReference type="SMART" id="SM00248">
    <property type="entry name" value="ANK"/>
    <property type="match status" value="3"/>
</dbReference>
<feature type="region of interest" description="Disordered" evidence="4">
    <location>
        <begin position="448"/>
        <end position="484"/>
    </location>
</feature>
<feature type="repeat" description="ANK" evidence="3">
    <location>
        <begin position="107"/>
        <end position="139"/>
    </location>
</feature>
<dbReference type="EMBL" id="HBUF01215137">
    <property type="protein sequence ID" value="CAG6666847.1"/>
    <property type="molecule type" value="Transcribed_RNA"/>
</dbReference>
<organism evidence="5">
    <name type="scientific">Cacopsylla melanoneura</name>
    <dbReference type="NCBI Taxonomy" id="428564"/>
    <lineage>
        <taxon>Eukaryota</taxon>
        <taxon>Metazoa</taxon>
        <taxon>Ecdysozoa</taxon>
        <taxon>Arthropoda</taxon>
        <taxon>Hexapoda</taxon>
        <taxon>Insecta</taxon>
        <taxon>Pterygota</taxon>
        <taxon>Neoptera</taxon>
        <taxon>Paraneoptera</taxon>
        <taxon>Hemiptera</taxon>
        <taxon>Sternorrhyncha</taxon>
        <taxon>Psylloidea</taxon>
        <taxon>Psyllidae</taxon>
        <taxon>Psyllinae</taxon>
        <taxon>Cacopsylla</taxon>
    </lineage>
</organism>
<feature type="region of interest" description="Disordered" evidence="4">
    <location>
        <begin position="161"/>
        <end position="192"/>
    </location>
</feature>
<dbReference type="PANTHER" id="PTHR24173:SF74">
    <property type="entry name" value="ANKYRIN REPEAT DOMAIN-CONTAINING PROTEIN 16"/>
    <property type="match status" value="1"/>
</dbReference>
<dbReference type="Gene3D" id="1.25.40.20">
    <property type="entry name" value="Ankyrin repeat-containing domain"/>
    <property type="match status" value="1"/>
</dbReference>
<evidence type="ECO:0000256" key="3">
    <source>
        <dbReference type="PROSITE-ProRule" id="PRU00023"/>
    </source>
</evidence>
<dbReference type="PANTHER" id="PTHR24173">
    <property type="entry name" value="ANKYRIN REPEAT CONTAINING"/>
    <property type="match status" value="1"/>
</dbReference>
<feature type="repeat" description="ANK" evidence="3">
    <location>
        <begin position="74"/>
        <end position="106"/>
    </location>
</feature>
<dbReference type="PROSITE" id="PS50088">
    <property type="entry name" value="ANK_REPEAT"/>
    <property type="match status" value="3"/>
</dbReference>
<evidence type="ECO:0000313" key="5">
    <source>
        <dbReference type="EMBL" id="CAG6666847.1"/>
    </source>
</evidence>